<feature type="non-terminal residue" evidence="6">
    <location>
        <position position="1"/>
    </location>
</feature>
<dbReference type="InterPro" id="IPR012590">
    <property type="entry name" value="POPLD_dom"/>
</dbReference>
<gene>
    <name evidence="6" type="ORF">NBO_52g0004</name>
</gene>
<feature type="domain" description="POPLD" evidence="5">
    <location>
        <begin position="189"/>
        <end position="266"/>
    </location>
</feature>
<dbReference type="InterPro" id="IPR009723">
    <property type="entry name" value="Pop1_N"/>
</dbReference>
<evidence type="ECO:0000256" key="2">
    <source>
        <dbReference type="ARBA" id="ARBA00022694"/>
    </source>
</evidence>
<dbReference type="PANTHER" id="PTHR22731:SF3">
    <property type="entry name" value="RIBONUCLEASES P_MRP PROTEIN SUBUNIT POP1"/>
    <property type="match status" value="1"/>
</dbReference>
<dbReference type="STRING" id="578461.R0MM66"/>
<feature type="non-terminal residue" evidence="6">
    <location>
        <position position="286"/>
    </location>
</feature>
<dbReference type="GO" id="GO:0005655">
    <property type="term" value="C:nucleolar ribonuclease P complex"/>
    <property type="evidence" value="ECO:0007669"/>
    <property type="project" value="InterPro"/>
</dbReference>
<evidence type="ECO:0000256" key="3">
    <source>
        <dbReference type="ARBA" id="ARBA00023242"/>
    </source>
</evidence>
<dbReference type="AlphaFoldDB" id="R0MM66"/>
<dbReference type="EMBL" id="KB908960">
    <property type="protein sequence ID" value="EOB13913.1"/>
    <property type="molecule type" value="Genomic_DNA"/>
</dbReference>
<dbReference type="OrthoDB" id="442863at2759"/>
<evidence type="ECO:0000256" key="1">
    <source>
        <dbReference type="ARBA" id="ARBA00004123"/>
    </source>
</evidence>
<comment type="subcellular location">
    <subcellularLocation>
        <location evidence="1">Nucleus</location>
    </subcellularLocation>
</comment>
<organism evidence="6 7">
    <name type="scientific">Nosema bombycis (strain CQ1 / CVCC 102059)</name>
    <name type="common">Microsporidian parasite</name>
    <name type="synonym">Pebrine of silkworm</name>
    <dbReference type="NCBI Taxonomy" id="578461"/>
    <lineage>
        <taxon>Eukaryota</taxon>
        <taxon>Fungi</taxon>
        <taxon>Fungi incertae sedis</taxon>
        <taxon>Microsporidia</taxon>
        <taxon>Nosematidae</taxon>
        <taxon>Nosema</taxon>
    </lineage>
</organism>
<protein>
    <submittedName>
        <fullName evidence="6">Uncharacterized protein</fullName>
    </submittedName>
</protein>
<dbReference type="InterPro" id="IPR039182">
    <property type="entry name" value="Pop1"/>
</dbReference>
<keyword evidence="7" id="KW-1185">Reference proteome</keyword>
<evidence type="ECO:0000313" key="6">
    <source>
        <dbReference type="EMBL" id="EOB13913.1"/>
    </source>
</evidence>
<evidence type="ECO:0000259" key="4">
    <source>
        <dbReference type="Pfam" id="PF06978"/>
    </source>
</evidence>
<accession>R0MM66</accession>
<evidence type="ECO:0000259" key="5">
    <source>
        <dbReference type="Pfam" id="PF08170"/>
    </source>
</evidence>
<evidence type="ECO:0000313" key="7">
    <source>
        <dbReference type="Proteomes" id="UP000016927"/>
    </source>
</evidence>
<dbReference type="PANTHER" id="PTHR22731">
    <property type="entry name" value="RIBONUCLEASES P/MRP PROTEIN SUBUNIT POP1"/>
    <property type="match status" value="1"/>
</dbReference>
<dbReference type="GO" id="GO:0001682">
    <property type="term" value="P:tRNA 5'-leader removal"/>
    <property type="evidence" value="ECO:0007669"/>
    <property type="project" value="InterPro"/>
</dbReference>
<dbReference type="GO" id="GO:0000172">
    <property type="term" value="C:ribonuclease MRP complex"/>
    <property type="evidence" value="ECO:0007669"/>
    <property type="project" value="InterPro"/>
</dbReference>
<feature type="domain" description="Pop1 N-terminal" evidence="4">
    <location>
        <begin position="33"/>
        <end position="94"/>
    </location>
</feature>
<dbReference type="Proteomes" id="UP000016927">
    <property type="component" value="Unassembled WGS sequence"/>
</dbReference>
<reference evidence="6 7" key="1">
    <citation type="journal article" date="2013" name="BMC Genomics">
        <title>Comparative genomics of parasitic silkworm microsporidia reveal an association between genome expansion and host adaptation.</title>
        <authorList>
            <person name="Pan G."/>
            <person name="Xu J."/>
            <person name="Li T."/>
            <person name="Xia Q."/>
            <person name="Liu S.L."/>
            <person name="Zhang G."/>
            <person name="Li S."/>
            <person name="Li C."/>
            <person name="Liu H."/>
            <person name="Yang L."/>
            <person name="Liu T."/>
            <person name="Zhang X."/>
            <person name="Wu Z."/>
            <person name="Fan W."/>
            <person name="Dang X."/>
            <person name="Xiang H."/>
            <person name="Tao M."/>
            <person name="Li Y."/>
            <person name="Hu J."/>
            <person name="Li Z."/>
            <person name="Lin L."/>
            <person name="Luo J."/>
            <person name="Geng L."/>
            <person name="Wang L."/>
            <person name="Long M."/>
            <person name="Wan Y."/>
            <person name="He N."/>
            <person name="Zhang Z."/>
            <person name="Lu C."/>
            <person name="Keeling P.J."/>
            <person name="Wang J."/>
            <person name="Xiang Z."/>
            <person name="Zhou Z."/>
        </authorList>
    </citation>
    <scope>NUCLEOTIDE SEQUENCE [LARGE SCALE GENOMIC DNA]</scope>
    <source>
        <strain evidence="7">CQ1 / CVCC 102059</strain>
    </source>
</reference>
<proteinExistence type="predicted"/>
<dbReference type="VEuPathDB" id="MicrosporidiaDB:NBO_52g0004"/>
<keyword evidence="2" id="KW-0819">tRNA processing</keyword>
<dbReference type="Pfam" id="PF06978">
    <property type="entry name" value="POP1_N"/>
    <property type="match status" value="1"/>
</dbReference>
<keyword evidence="3" id="KW-0539">Nucleus</keyword>
<dbReference type="HOGENOM" id="CLU_036209_0_0_1"/>
<dbReference type="Pfam" id="PF08170">
    <property type="entry name" value="POPLD"/>
    <property type="match status" value="1"/>
</dbReference>
<sequence length="286" mass="34644">LIEAAINNTRKKSMLFQRLKFYQRRRSRSYMRKKTNTRRKDRHVLRTHTWYSKRFKMIKIFNCHLPFTRNMKSSKYIYKSLKRGFVFDQTYKQTKLFKKNDTHFLTRYAKECSLIKKQINNEEIEVGVIGEYLIISYIKEVIDENIFDGLEFVSNIECSFLLINVPDNFNLKPEGLDLFYLKNEQKGGVIFVSKQKAMDTWKWLIKQSIMPVSITELERITLEEGTMNYPFDCVQSEYFKEYEKTVNKDIIEKYERTPKGKRVEIDIKDFFLFSDDKNLKYFYFEL</sequence>
<dbReference type="OMA" id="YSIEYAN"/>
<name>R0MM66_NOSB1</name>